<comment type="caution">
    <text evidence="2">The sequence shown here is derived from an EMBL/GenBank/DDBJ whole genome shotgun (WGS) entry which is preliminary data.</text>
</comment>
<protein>
    <submittedName>
        <fullName evidence="2">Uncharacterized protein</fullName>
    </submittedName>
</protein>
<organism evidence="2 3">
    <name type="scientific">Seiridium unicorne</name>
    <dbReference type="NCBI Taxonomy" id="138068"/>
    <lineage>
        <taxon>Eukaryota</taxon>
        <taxon>Fungi</taxon>
        <taxon>Dikarya</taxon>
        <taxon>Ascomycota</taxon>
        <taxon>Pezizomycotina</taxon>
        <taxon>Sordariomycetes</taxon>
        <taxon>Xylariomycetidae</taxon>
        <taxon>Amphisphaeriales</taxon>
        <taxon>Sporocadaceae</taxon>
        <taxon>Seiridium</taxon>
    </lineage>
</organism>
<name>A0ABR2V0U3_9PEZI</name>
<sequence>MKYSFVIVLAVQSMLTTAAPVLSTTDAASLINGSDNYDKV</sequence>
<reference evidence="2 3" key="1">
    <citation type="journal article" date="2024" name="J. Plant Pathol.">
        <title>Sequence and assembly of the genome of Seiridium unicorne, isolate CBS 538.82, causal agent of cypress canker disease.</title>
        <authorList>
            <person name="Scali E."/>
            <person name="Rocca G.D."/>
            <person name="Danti R."/>
            <person name="Garbelotto M."/>
            <person name="Barberini S."/>
            <person name="Baroncelli R."/>
            <person name="Emiliani G."/>
        </authorList>
    </citation>
    <scope>NUCLEOTIDE SEQUENCE [LARGE SCALE GENOMIC DNA]</scope>
    <source>
        <strain evidence="2 3">BM-138-508</strain>
    </source>
</reference>
<feature type="chain" id="PRO_5047011409" evidence="1">
    <location>
        <begin position="19"/>
        <end position="40"/>
    </location>
</feature>
<evidence type="ECO:0000313" key="2">
    <source>
        <dbReference type="EMBL" id="KAK9420550.1"/>
    </source>
</evidence>
<dbReference type="Proteomes" id="UP001408356">
    <property type="component" value="Unassembled WGS sequence"/>
</dbReference>
<gene>
    <name evidence="2" type="ORF">SUNI508_06290</name>
</gene>
<evidence type="ECO:0000313" key="3">
    <source>
        <dbReference type="Proteomes" id="UP001408356"/>
    </source>
</evidence>
<proteinExistence type="predicted"/>
<evidence type="ECO:0000256" key="1">
    <source>
        <dbReference type="SAM" id="SignalP"/>
    </source>
</evidence>
<dbReference type="EMBL" id="JARVKF010000224">
    <property type="protein sequence ID" value="KAK9420550.1"/>
    <property type="molecule type" value="Genomic_DNA"/>
</dbReference>
<feature type="signal peptide" evidence="1">
    <location>
        <begin position="1"/>
        <end position="18"/>
    </location>
</feature>
<accession>A0ABR2V0U3</accession>
<keyword evidence="3" id="KW-1185">Reference proteome</keyword>
<keyword evidence="1" id="KW-0732">Signal</keyword>